<accession>A0A2A6CTA6</accession>
<accession>A0A8R1Z3L1</accession>
<gene>
    <name evidence="1" type="primary">WBGene00283064</name>
</gene>
<keyword evidence="2" id="KW-1185">Reference proteome</keyword>
<protein>
    <submittedName>
        <fullName evidence="1">Uncharacterized protein</fullName>
    </submittedName>
</protein>
<dbReference type="Proteomes" id="UP000005239">
    <property type="component" value="Unassembled WGS sequence"/>
</dbReference>
<dbReference type="AlphaFoldDB" id="A0A2A6CTA6"/>
<proteinExistence type="predicted"/>
<reference evidence="2" key="1">
    <citation type="journal article" date="2008" name="Nat. Genet.">
        <title>The Pristionchus pacificus genome provides a unique perspective on nematode lifestyle and parasitism.</title>
        <authorList>
            <person name="Dieterich C."/>
            <person name="Clifton S.W."/>
            <person name="Schuster L.N."/>
            <person name="Chinwalla A."/>
            <person name="Delehaunty K."/>
            <person name="Dinkelacker I."/>
            <person name="Fulton L."/>
            <person name="Fulton R."/>
            <person name="Godfrey J."/>
            <person name="Minx P."/>
            <person name="Mitreva M."/>
            <person name="Roeseler W."/>
            <person name="Tian H."/>
            <person name="Witte H."/>
            <person name="Yang S.P."/>
            <person name="Wilson R.K."/>
            <person name="Sommer R.J."/>
        </authorList>
    </citation>
    <scope>NUCLEOTIDE SEQUENCE [LARGE SCALE GENOMIC DNA]</scope>
    <source>
        <strain evidence="2">PS312</strain>
    </source>
</reference>
<sequence>MIMTSFHAIVEEANVICILEILEHLLRSISGDGTNSMTRAYGGSAVGGMGSFGHFAGGSFIHGAPFHHI</sequence>
<name>A0A2A6CTA6_PRIPA</name>
<evidence type="ECO:0000313" key="2">
    <source>
        <dbReference type="Proteomes" id="UP000005239"/>
    </source>
</evidence>
<evidence type="ECO:0000313" key="1">
    <source>
        <dbReference type="EnsemblMetazoa" id="PPA44695.1"/>
    </source>
</evidence>
<reference evidence="1" key="2">
    <citation type="submission" date="2022-06" db="UniProtKB">
        <authorList>
            <consortium name="EnsemblMetazoa"/>
        </authorList>
    </citation>
    <scope>IDENTIFICATION</scope>
    <source>
        <strain evidence="1">PS312</strain>
    </source>
</reference>
<organism evidence="1 2">
    <name type="scientific">Pristionchus pacificus</name>
    <name type="common">Parasitic nematode worm</name>
    <dbReference type="NCBI Taxonomy" id="54126"/>
    <lineage>
        <taxon>Eukaryota</taxon>
        <taxon>Metazoa</taxon>
        <taxon>Ecdysozoa</taxon>
        <taxon>Nematoda</taxon>
        <taxon>Chromadorea</taxon>
        <taxon>Rhabditida</taxon>
        <taxon>Rhabditina</taxon>
        <taxon>Diplogasteromorpha</taxon>
        <taxon>Diplogasteroidea</taxon>
        <taxon>Neodiplogasteridae</taxon>
        <taxon>Pristionchus</taxon>
    </lineage>
</organism>
<dbReference type="EnsemblMetazoa" id="PPA44695.1">
    <property type="protein sequence ID" value="PPA44695.1"/>
    <property type="gene ID" value="WBGene00283064"/>
</dbReference>